<dbReference type="PANTHER" id="PTHR13367">
    <property type="entry name" value="UBIQUITIN THIOESTERASE"/>
    <property type="match status" value="1"/>
</dbReference>
<keyword evidence="7" id="KW-0175">Coiled coil</keyword>
<feature type="domain" description="DUF3638" evidence="8">
    <location>
        <begin position="2016"/>
        <end position="2235"/>
    </location>
</feature>
<dbReference type="EMBL" id="CAXLJM020000104">
    <property type="protein sequence ID" value="CAL8134250.1"/>
    <property type="molecule type" value="Genomic_DNA"/>
</dbReference>
<evidence type="ECO:0000256" key="4">
    <source>
        <dbReference type="ARBA" id="ARBA00022786"/>
    </source>
</evidence>
<dbReference type="Pfam" id="PF12340">
    <property type="entry name" value="DUF3638"/>
    <property type="match status" value="1"/>
</dbReference>
<dbReference type="InterPro" id="IPR051346">
    <property type="entry name" value="OTU_Deubiquitinase"/>
</dbReference>
<evidence type="ECO:0000313" key="12">
    <source>
        <dbReference type="Proteomes" id="UP001642540"/>
    </source>
</evidence>
<keyword evidence="5" id="KW-0378">Hydrolase</keyword>
<reference evidence="11 12" key="1">
    <citation type="submission" date="2024-08" db="EMBL/GenBank/DDBJ databases">
        <authorList>
            <person name="Cucini C."/>
            <person name="Frati F."/>
        </authorList>
    </citation>
    <scope>NUCLEOTIDE SEQUENCE [LARGE SCALE GENOMIC DNA]</scope>
</reference>
<feature type="coiled-coil region" evidence="7">
    <location>
        <begin position="2520"/>
        <end position="2547"/>
    </location>
</feature>
<feature type="domain" description="DUF3645" evidence="9">
    <location>
        <begin position="2363"/>
        <end position="2392"/>
    </location>
</feature>
<keyword evidence="3" id="KW-0645">Protease</keyword>
<keyword evidence="6" id="KW-0788">Thiol protease</keyword>
<gene>
    <name evidence="11" type="ORF">ODALV1_LOCUS25436</name>
</gene>
<dbReference type="Pfam" id="PF12359">
    <property type="entry name" value="DUF3645"/>
    <property type="match status" value="1"/>
</dbReference>
<evidence type="ECO:0000256" key="5">
    <source>
        <dbReference type="ARBA" id="ARBA00022801"/>
    </source>
</evidence>
<name>A0ABP1RRZ5_9HEXA</name>
<evidence type="ECO:0000313" key="11">
    <source>
        <dbReference type="EMBL" id="CAL8134250.1"/>
    </source>
</evidence>
<evidence type="ECO:0000256" key="7">
    <source>
        <dbReference type="SAM" id="Coils"/>
    </source>
</evidence>
<accession>A0ABP1RRZ5</accession>
<evidence type="ECO:0000256" key="3">
    <source>
        <dbReference type="ARBA" id="ARBA00022670"/>
    </source>
</evidence>
<feature type="domain" description="DUF6606" evidence="10">
    <location>
        <begin position="23"/>
        <end position="293"/>
    </location>
</feature>
<dbReference type="EC" id="3.4.19.12" evidence="2"/>
<dbReference type="Proteomes" id="UP001642540">
    <property type="component" value="Unassembled WGS sequence"/>
</dbReference>
<evidence type="ECO:0000256" key="1">
    <source>
        <dbReference type="ARBA" id="ARBA00000707"/>
    </source>
</evidence>
<sequence length="3159" mass="364552">MGDLRTVVSEIDGIMDASTVKAMIPHILLPKNLPQKGVIENDDVETSLLKSINYFTKYAFSVENWIIPKTIWTMHKWEKLQSQVRTTFSLHSELSQLKDGDSTVLHIREQNCTIIFTKVDEAHMRAMTFRGSLPNEEIMSTAGSLKATYPETAEIVPISKLLLSTTFSRHVQSLTLEACELAMPKSRKGGHTFPEVRELSNPFLISEFIIGMLQPISEKEYTETMKKCTSIKISKKIRDEVNWKNSYIPFRRSGLWMSAKVVLQLSLQEDLGNDDDARLAYKIILLQMLNKIFKKFVAQEPYNRDIISQMLVKLARRSKKLSELQPSSNYELERVRKSTLAKTFRTIDKIHSLVQGQWKTVELSTDFKVQKINRSTKEVEDEDILHEMGALKEYLGKAREPNGSGSVVNLQELQFKRYPTISELLQHSTSLTTDDKKDPHWSSKTVWIYDVELFTRTKLTSAHSSKDIYALLCAYTQQTVKLYAVEYCDPVSFSRMILTVLKMIMTLDSIAVNAHPLLHQYESGIEPKMFEDLLLPHNQEEITLLDDLMNYFHSRNVRANHTSIIHSENISPSDFSVRYASQSDEMITLKNEILADMESKIEIKKNEVRVAKQECQNLKFEMDRRECEQVWDDYYEKWNHNGGCVRCFYKRALDQKLKSVEYYQRPLPNIEDKDYLQDAVVFELLLPEEIGFLRNSLAIFIGELCGQIPFNGVTQDQNMAVSWTSFTGLCSFVDTQKAGNANEVKLGSTAKTMMQSHYARPNTRLDVMAAQEESFILNNGLHLNFFFKPLLNFNFAEEYLQFQIKNTGNHGPYSKLQFSLNSSRPTENQVIALQYNCPEKLPLKEFITYGSMRSGHRIQLRNLYAAVANHTIALEHESVLALILQTIWEVGPKSQENLRETHADFYEKSFSLEFLELLGRVLKSNATNWSCPMVMMNLLVLIIRILELNEDEEVQNRCTQLLKQSRDILENWWKKLEEVILKLGTSSASANDVATLKRLLLQTALCSAFTFNICSDHLLPKVITEEKDVTFWLRTVTRMYHLVIREKIHETCSKFLRNLVRHARLHISLNIEAHIHKVIRGWESGLLHDFSNSQWTGASTSKLVSSSRSSAQSSMYELKYDESQKIHTVHIGILRGIFLVDGHPPSNLPENITQHALFNRFFKHCRFQVQRDSSTFRTIHKYEDNHYEFFFSKHQNNLIIRELHKSHSLELLPPHLFTGKVSPHFINDFTHWLNIKTNEVYFRPKISTSEQTTKDALFILAPHNQNMVLRDYPTQAQFIRYVLSINSQGFKHIARNLRRLETEEFIDIKLEMNTKSEEQKIQANLRRLNLTFELHKEDGLLYSKNFPGYYISTNQCLGTFTGLQGGLLIEKKSDAEASGFKKLFLIQHGDIKIEKEASKPHQSVSIISTTLRKPPMFTFEVDQILHRLKAGNDKSAWLYLAALHASTSSPFPDTFTGLTGTEMALWILQSGLVWSCSPYDEESLRTLEMISKLSPHRVYYPAHLEDMQTTIWPAGLEQNSYAAFDGYSIIVDYLISCSNRLNGLFNNGYKQVAKVSTSSATKLRERAYYRNLNLYNQCAHLEEAVFGGRKHAPDSHAKSLQSVRNTSGGWMQLAKVRMSGGPYFLTQTSTISSLIMTSETLPCEKDDTLSTEIFNRWFKTDFRNNWLRLYALAMKANLEHSGLQHEFTLLLSSLLYSGKVSLEQALNLHNISCFPVYFPQHQLPKIIKSLKNFEPTSNSYDASYIDSIFSSCHKEFHKRQADFTKSSEYNAARSSFDVQRNFTRQRVKINLRSYWPAKMMELETIQKFVEDKYCNRARLAEKISSQFAYWFNNHELKLFVEKVDLTLDKVRNLFIRTPAIVPLKPGKLFYSAIPDYADEIDMEFSQTYLESSLFLWIVFETGQLAELKGKDKIEQRQVCVKWISKIIKNLHDCSSVSKTAKALDQAGKQYRLVPLILFKRLHLNDTESSPPFLGYAGALAVIFSHLRRINRIIYFERDPETYSVELKNEMKNIPFKNWSPAEYPEWLLLELELDVTIRKVQVQVAKHMMDMSGNGVTQLNMGEGKTSVIVPMIVSEESSYVDRICRVTVLSSIFTTNFNLLAFTIGGLLNKRLYTVPCRRDYKIFKFLPQIQQTYDECMKHNGVIMTLPEYRLSFRLMMYNYYLQEKHDSALQVYNIEKWLRQHVRDIVDESDEIFSVKYQLIYTTGQQRKIDGDSLRWVVCQKLLQILPQVASQLFDKFGPNVVEFNKEEAALNSEQFTHFRILDSKCKNCFYELMADALLDGKIDLLGIILNKEDRALAKSFFVDENISEGDHNIVRAWTGIEEEKKKILLLISGYLRQGVFFTALSKRWRVECGVNNKGDKLMAVPFRAKDVAAERTEFGHPDIAIVLTQLSYYYSGLSDDQLYEAFALLEKISGPEKVYNGWIKAIPKAKNIDNSIQTYKGINLLDYEQRTMYLFPVLRKHKLVIDFWLENIVFPKESKQFPGKLVMNAWDLCYEKQKHSTTGFSGTNDSSLLLPATISQQDLKKLKKTNEKLEITIQRQGNQCKRSLEMGVSCNTILKFMTQDNLRVLIDAGAIVLELGNEALAQRWLDLDPTLEGVVYFTRGNELVIKTRSDPKEKRGRCDTPLKLSSYRDQLENCAVYLDDYHTRGTDLKLPTNFKACVTIGSRMRRDKLVQACMRMRKLGEGQSVQFYLSHEANNKIKEMKKNIKIGDKYSDAISVKDILLWVGRNSREFEEEGLPYWAASARNYTQKLAADEMFEMARDKSKEAGETLAKQCEDPEIFDLQTIYGTYKTKQRLVEVILAWFSDVEAKLKKDGAPEGRLITLPEEIRSIISMYKSLVQKQIQKHIPNHEFLFSMLEEEQEKELEPEMEKQVNVERPPHESALTPKMRKNVELFVRLGGQLHVNKKGIVRLSDIFRKTTFCNLIQSDYWKGNIFATKDFLSVIKSKEDSILDSFLRPMTYITSWSPPSSSTVKSPVESMLLLSAFEVNELMPLFRSRGKEETAVTLHMFTGRYMEGQDILVNKPRLQLPLSRQGVQLSPNMMAPFLIAAGNLFYASMEEQIAFASFLGLLPRPWEDEVEAAFNSGLIEKTGFVKPNSHSKQWLCLNSMFQRDPSEMVRAILRCRHDVLRDSDHTVRLLNQCAYIMELEQAEE</sequence>
<evidence type="ECO:0000259" key="9">
    <source>
        <dbReference type="Pfam" id="PF12359"/>
    </source>
</evidence>
<dbReference type="InterPro" id="IPR046541">
    <property type="entry name" value="DUF6606"/>
</dbReference>
<evidence type="ECO:0000259" key="10">
    <source>
        <dbReference type="Pfam" id="PF20255"/>
    </source>
</evidence>
<evidence type="ECO:0000256" key="6">
    <source>
        <dbReference type="ARBA" id="ARBA00022807"/>
    </source>
</evidence>
<keyword evidence="12" id="KW-1185">Reference proteome</keyword>
<dbReference type="PANTHER" id="PTHR13367:SF33">
    <property type="entry name" value="P-LOOP CONTAINING NUCLEOSIDE TRIPHOSPHATE HYDROLASE PROTEIN"/>
    <property type="match status" value="1"/>
</dbReference>
<evidence type="ECO:0000259" key="8">
    <source>
        <dbReference type="Pfam" id="PF12340"/>
    </source>
</evidence>
<dbReference type="InterPro" id="IPR022105">
    <property type="entry name" value="DUF3645"/>
</dbReference>
<dbReference type="InterPro" id="IPR022099">
    <property type="entry name" value="DUF3638"/>
</dbReference>
<evidence type="ECO:0000256" key="2">
    <source>
        <dbReference type="ARBA" id="ARBA00012759"/>
    </source>
</evidence>
<protein>
    <recommendedName>
        <fullName evidence="2">ubiquitinyl hydrolase 1</fullName>
        <ecNumber evidence="2">3.4.19.12</ecNumber>
    </recommendedName>
</protein>
<proteinExistence type="predicted"/>
<feature type="coiled-coil region" evidence="7">
    <location>
        <begin position="594"/>
        <end position="621"/>
    </location>
</feature>
<comment type="catalytic activity">
    <reaction evidence="1">
        <text>Thiol-dependent hydrolysis of ester, thioester, amide, peptide and isopeptide bonds formed by the C-terminal Gly of ubiquitin (a 76-residue protein attached to proteins as an intracellular targeting signal).</text>
        <dbReference type="EC" id="3.4.19.12"/>
    </reaction>
</comment>
<dbReference type="Pfam" id="PF20255">
    <property type="entry name" value="DUF6606"/>
    <property type="match status" value="1"/>
</dbReference>
<organism evidence="11 12">
    <name type="scientific">Orchesella dallaii</name>
    <dbReference type="NCBI Taxonomy" id="48710"/>
    <lineage>
        <taxon>Eukaryota</taxon>
        <taxon>Metazoa</taxon>
        <taxon>Ecdysozoa</taxon>
        <taxon>Arthropoda</taxon>
        <taxon>Hexapoda</taxon>
        <taxon>Collembola</taxon>
        <taxon>Entomobryomorpha</taxon>
        <taxon>Entomobryoidea</taxon>
        <taxon>Orchesellidae</taxon>
        <taxon>Orchesellinae</taxon>
        <taxon>Orchesella</taxon>
    </lineage>
</organism>
<comment type="caution">
    <text evidence="11">The sequence shown here is derived from an EMBL/GenBank/DDBJ whole genome shotgun (WGS) entry which is preliminary data.</text>
</comment>
<keyword evidence="4" id="KW-0833">Ubl conjugation pathway</keyword>